<accession>A0A9Q0RHF7</accession>
<sequence length="389" mass="46358">MERLDFANLKLNQNDGFYFQGKKYDILTVIQILVFLADMLLENLLLGSKSLTLKKLASIFQKSTWYISKLLNTLKQTIQQELTEIKDISHEEMIDTLFRSIFISIYKIEKRYQNKFQKKKRRKLKKNHKKYIKKEIEEKPSIFLKEMKLKLKNQFDLDVSVSTLYKTIRYELHFTHKKLMLRSPRRFLPENEELIRVFQQKMENFFKIYGPDKIIFLDETGVNLNSASRNKGWAKIGENSLTEFHNKDKKHRVNSLAAFGTQGFLCVSHYDTTIKAEQFLYFMIKVLLPVAPRECVLILDNCRIHHAVNLEVSRAFIEKKILVDYLPPYCPEFNPIEMAFGNVKQNLKNHLEEFKANPVQVWDQMFQKFNSKQKAKRYYIEDYSFLKNK</sequence>
<proteinExistence type="predicted"/>
<dbReference type="GO" id="GO:0003676">
    <property type="term" value="F:nucleic acid binding"/>
    <property type="evidence" value="ECO:0007669"/>
    <property type="project" value="InterPro"/>
</dbReference>
<keyword evidence="3" id="KW-1185">Reference proteome</keyword>
<dbReference type="PANTHER" id="PTHR46564">
    <property type="entry name" value="TRANSPOSASE"/>
    <property type="match status" value="1"/>
</dbReference>
<protein>
    <submittedName>
        <fullName evidence="2">Integrase protein-related</fullName>
    </submittedName>
</protein>
<organism evidence="2 3">
    <name type="scientific">Anaeramoeba ignava</name>
    <name type="common">Anaerobic marine amoeba</name>
    <dbReference type="NCBI Taxonomy" id="1746090"/>
    <lineage>
        <taxon>Eukaryota</taxon>
        <taxon>Metamonada</taxon>
        <taxon>Anaeramoebidae</taxon>
        <taxon>Anaeramoeba</taxon>
    </lineage>
</organism>
<gene>
    <name evidence="2" type="ORF">M0811_14776</name>
</gene>
<evidence type="ECO:0000313" key="3">
    <source>
        <dbReference type="Proteomes" id="UP001149090"/>
    </source>
</evidence>
<reference evidence="2" key="1">
    <citation type="submission" date="2022-10" db="EMBL/GenBank/DDBJ databases">
        <title>Novel sulphate-reducing endosymbionts in the free-living metamonad Anaeramoeba.</title>
        <authorList>
            <person name="Jerlstrom-Hultqvist J."/>
            <person name="Cepicka I."/>
            <person name="Gallot-Lavallee L."/>
            <person name="Salas-Leiva D."/>
            <person name="Curtis B.A."/>
            <person name="Zahonova K."/>
            <person name="Pipaliya S."/>
            <person name="Dacks J."/>
            <person name="Roger A.J."/>
        </authorList>
    </citation>
    <scope>NUCLEOTIDE SEQUENCE</scope>
    <source>
        <strain evidence="2">BMAN</strain>
    </source>
</reference>
<dbReference type="AlphaFoldDB" id="A0A9Q0RHF7"/>
<dbReference type="InterPro" id="IPR038717">
    <property type="entry name" value="Tc1-like_DDE_dom"/>
</dbReference>
<dbReference type="InterPro" id="IPR036397">
    <property type="entry name" value="RNaseH_sf"/>
</dbReference>
<dbReference type="InterPro" id="IPR047655">
    <property type="entry name" value="Transpos_IS630-like"/>
</dbReference>
<dbReference type="Pfam" id="PF13358">
    <property type="entry name" value="DDE_3"/>
    <property type="match status" value="1"/>
</dbReference>
<dbReference type="OrthoDB" id="3022198at2759"/>
<dbReference type="Proteomes" id="UP001149090">
    <property type="component" value="Unassembled WGS sequence"/>
</dbReference>
<evidence type="ECO:0000259" key="1">
    <source>
        <dbReference type="Pfam" id="PF13358"/>
    </source>
</evidence>
<name>A0A9Q0RHF7_ANAIG</name>
<comment type="caution">
    <text evidence="2">The sequence shown here is derived from an EMBL/GenBank/DDBJ whole genome shotgun (WGS) entry which is preliminary data.</text>
</comment>
<dbReference type="PANTHER" id="PTHR46564:SF1">
    <property type="entry name" value="TRANSPOSASE"/>
    <property type="match status" value="1"/>
</dbReference>
<dbReference type="EMBL" id="JAPDFW010000049">
    <property type="protein sequence ID" value="KAJ5078689.1"/>
    <property type="molecule type" value="Genomic_DNA"/>
</dbReference>
<feature type="domain" description="Tc1-like transposase DDE" evidence="1">
    <location>
        <begin position="214"/>
        <end position="350"/>
    </location>
</feature>
<evidence type="ECO:0000313" key="2">
    <source>
        <dbReference type="EMBL" id="KAJ5078689.1"/>
    </source>
</evidence>
<dbReference type="Gene3D" id="3.30.420.10">
    <property type="entry name" value="Ribonuclease H-like superfamily/Ribonuclease H"/>
    <property type="match status" value="1"/>
</dbReference>
<dbReference type="NCBIfam" id="NF033545">
    <property type="entry name" value="transpos_IS630"/>
    <property type="match status" value="1"/>
</dbReference>